<gene>
    <name evidence="1" type="ORF">IYQ_15498</name>
</gene>
<evidence type="ECO:0000313" key="1">
    <source>
        <dbReference type="EMBL" id="EHI51468.1"/>
    </source>
</evidence>
<accession>A0ABN0DX25</accession>
<sequence>MGHLNMKPAQNPCQSLRAGSRFSVLNAAKIVKKSEVTEAAKAIFALAAIFSFCLFDQIHHSIEPCLLPKWNNA</sequence>
<keyword evidence="2" id="KW-1185">Reference proteome</keyword>
<dbReference type="EMBL" id="AGVO01000058">
    <property type="protein sequence ID" value="EHI51468.1"/>
    <property type="molecule type" value="Genomic_DNA"/>
</dbReference>
<name>A0ABN0DX25_AERSS</name>
<dbReference type="Proteomes" id="UP000006428">
    <property type="component" value="Unassembled WGS sequence"/>
</dbReference>
<comment type="caution">
    <text evidence="1">The sequence shown here is derived from an EMBL/GenBank/DDBJ whole genome shotgun (WGS) entry which is preliminary data.</text>
</comment>
<organism evidence="1 2">
    <name type="scientific">Aeromonas salmonicida subsp. salmonicida 01-B526</name>
    <dbReference type="NCBI Taxonomy" id="1076135"/>
    <lineage>
        <taxon>Bacteria</taxon>
        <taxon>Pseudomonadati</taxon>
        <taxon>Pseudomonadota</taxon>
        <taxon>Gammaproteobacteria</taxon>
        <taxon>Aeromonadales</taxon>
        <taxon>Aeromonadaceae</taxon>
        <taxon>Aeromonas</taxon>
    </lineage>
</organism>
<proteinExistence type="predicted"/>
<reference evidence="1 2" key="1">
    <citation type="journal article" date="2012" name="Front. Microbiol.">
        <title>Draft Genome Sequence of the Virulent Strain 01-B526 of the Fish Pathogen Aeromonas salmonicida.</title>
        <authorList>
            <person name="Charette S.J."/>
            <person name="Brochu F."/>
            <person name="Boyle B."/>
            <person name="Filion G."/>
            <person name="Tanaka K.H."/>
            <person name="Derome N."/>
        </authorList>
    </citation>
    <scope>NUCLEOTIDE SEQUENCE [LARGE SCALE GENOMIC DNA]</scope>
    <source>
        <strain evidence="1 2">01-B526</strain>
    </source>
</reference>
<evidence type="ECO:0000313" key="2">
    <source>
        <dbReference type="Proteomes" id="UP000006428"/>
    </source>
</evidence>
<protein>
    <submittedName>
        <fullName evidence="1">Uncharacterized protein</fullName>
    </submittedName>
</protein>